<sequence length="63" mass="7041">MSHFDDDRPKKPTAHDVGSDLSMMSVEELNDRIALLQGEIARLEAEILKKSAGRKAAEDLFRS</sequence>
<accession>A0AAE3QC87</accession>
<dbReference type="Proteomes" id="UP001161580">
    <property type="component" value="Unassembled WGS sequence"/>
</dbReference>
<dbReference type="Pfam" id="PF06698">
    <property type="entry name" value="DUF1192"/>
    <property type="match status" value="1"/>
</dbReference>
<name>A0AAE3QC87_9HYPH</name>
<evidence type="ECO:0000313" key="2">
    <source>
        <dbReference type="Proteomes" id="UP001161580"/>
    </source>
</evidence>
<dbReference type="RefSeq" id="WP_311784873.1">
    <property type="nucleotide sequence ID" value="NZ_JALDYY010000001.1"/>
</dbReference>
<reference evidence="1" key="1">
    <citation type="submission" date="2022-03" db="EMBL/GenBank/DDBJ databases">
        <title>Fererhizobium litorale gen. nov., sp. nov., isolated from sandy sediments of the Sea of Japan seashore.</title>
        <authorList>
            <person name="Romanenko L."/>
            <person name="Kurilenko V."/>
            <person name="Otstavnykh N."/>
            <person name="Svetashev V."/>
            <person name="Tekutyeva L."/>
            <person name="Isaeva M."/>
            <person name="Mikhailov V."/>
        </authorList>
    </citation>
    <scope>NUCLEOTIDE SEQUENCE</scope>
    <source>
        <strain evidence="1">KMM 9576</strain>
    </source>
</reference>
<organism evidence="1 2">
    <name type="scientific">Ferirhizobium litorale</name>
    <dbReference type="NCBI Taxonomy" id="2927786"/>
    <lineage>
        <taxon>Bacteria</taxon>
        <taxon>Pseudomonadati</taxon>
        <taxon>Pseudomonadota</taxon>
        <taxon>Alphaproteobacteria</taxon>
        <taxon>Hyphomicrobiales</taxon>
        <taxon>Rhizobiaceae</taxon>
        <taxon>Ferirhizobium</taxon>
    </lineage>
</organism>
<proteinExistence type="predicted"/>
<dbReference type="EMBL" id="JALDYZ010000001">
    <property type="protein sequence ID" value="MDI7920691.1"/>
    <property type="molecule type" value="Genomic_DNA"/>
</dbReference>
<comment type="caution">
    <text evidence="1">The sequence shown here is derived from an EMBL/GenBank/DDBJ whole genome shotgun (WGS) entry which is preliminary data.</text>
</comment>
<gene>
    <name evidence="1" type="ORF">MRS75_01180</name>
</gene>
<dbReference type="AlphaFoldDB" id="A0AAE3QC87"/>
<protein>
    <submittedName>
        <fullName evidence="1">DUF1192 domain-containing protein</fullName>
    </submittedName>
</protein>
<evidence type="ECO:0000313" key="1">
    <source>
        <dbReference type="EMBL" id="MDI7920691.1"/>
    </source>
</evidence>
<dbReference type="InterPro" id="IPR009579">
    <property type="entry name" value="DUF1192"/>
</dbReference>
<keyword evidence="2" id="KW-1185">Reference proteome</keyword>